<name>A0A7H1MAZ7_9NEIS</name>
<dbReference type="EMBL" id="CP060414">
    <property type="protein sequence ID" value="QNT58812.1"/>
    <property type="molecule type" value="Genomic_DNA"/>
</dbReference>
<evidence type="ECO:0000313" key="3">
    <source>
        <dbReference type="Proteomes" id="UP000516412"/>
    </source>
</evidence>
<dbReference type="Proteomes" id="UP000516412">
    <property type="component" value="Chromosome"/>
</dbReference>
<dbReference type="AlphaFoldDB" id="A0A7H1MAZ7"/>
<evidence type="ECO:0000313" key="2">
    <source>
        <dbReference type="EMBL" id="QNT58812.1"/>
    </source>
</evidence>
<dbReference type="KEGG" id="nmus:H7A79_0698"/>
<protein>
    <submittedName>
        <fullName evidence="2">Transposase</fullName>
    </submittedName>
</protein>
<sequence length="65" mass="7652">MLVIKKKIMPDSIVYTDSRSSCDTLSVNSFTHHRINRSKRFADHRNYKNHQRHREFSESSQASAT</sequence>
<organism evidence="2 3">
    <name type="scientific">Neisseria musculi</name>
    <dbReference type="NCBI Taxonomy" id="1815583"/>
    <lineage>
        <taxon>Bacteria</taxon>
        <taxon>Pseudomonadati</taxon>
        <taxon>Pseudomonadota</taxon>
        <taxon>Betaproteobacteria</taxon>
        <taxon>Neisseriales</taxon>
        <taxon>Neisseriaceae</taxon>
        <taxon>Neisseria</taxon>
    </lineage>
</organism>
<accession>A0A7H1MAZ7</accession>
<feature type="region of interest" description="Disordered" evidence="1">
    <location>
        <begin position="41"/>
        <end position="65"/>
    </location>
</feature>
<gene>
    <name evidence="2" type="ORF">H7A79_0698</name>
</gene>
<keyword evidence="3" id="KW-1185">Reference proteome</keyword>
<reference evidence="2" key="1">
    <citation type="submission" date="2024-06" db="EMBL/GenBank/DDBJ databases">
        <title>Complete Genome Sequence of mouse commensal type strain Neisseria musculi.</title>
        <authorList>
            <person name="Thapa E."/>
            <person name="Aluvathingal J."/>
            <person name="Nadendla S."/>
            <person name="Mehta A."/>
            <person name="Tettelin H."/>
            <person name="Weyand N.J."/>
        </authorList>
    </citation>
    <scope>NUCLEOTIDE SEQUENCE</scope>
    <source>
        <strain evidence="2">NW831</strain>
    </source>
</reference>
<evidence type="ECO:0000256" key="1">
    <source>
        <dbReference type="SAM" id="MobiDB-lite"/>
    </source>
</evidence>
<proteinExistence type="predicted"/>